<keyword evidence="6" id="KW-1185">Reference proteome</keyword>
<evidence type="ECO:0000256" key="1">
    <source>
        <dbReference type="ARBA" id="ARBA00023015"/>
    </source>
</evidence>
<organism evidence="5 6">
    <name type="scientific">Geotalea uraniireducens</name>
    <dbReference type="NCBI Taxonomy" id="351604"/>
    <lineage>
        <taxon>Bacteria</taxon>
        <taxon>Pseudomonadati</taxon>
        <taxon>Thermodesulfobacteriota</taxon>
        <taxon>Desulfuromonadia</taxon>
        <taxon>Geobacterales</taxon>
        <taxon>Geobacteraceae</taxon>
        <taxon>Geotalea</taxon>
    </lineage>
</organism>
<dbReference type="EMBL" id="AP027151">
    <property type="protein sequence ID" value="BDV44621.1"/>
    <property type="molecule type" value="Genomic_DNA"/>
</dbReference>
<dbReference type="Gene3D" id="1.10.10.10">
    <property type="entry name" value="Winged helix-like DNA-binding domain superfamily/Winged helix DNA-binding domain"/>
    <property type="match status" value="1"/>
</dbReference>
<name>A0ABN6VZ24_9BACT</name>
<keyword evidence="2" id="KW-0238">DNA-binding</keyword>
<dbReference type="PANTHER" id="PTHR30154">
    <property type="entry name" value="LEUCINE-RESPONSIVE REGULATORY PROTEIN"/>
    <property type="match status" value="1"/>
</dbReference>
<dbReference type="InterPro" id="IPR019888">
    <property type="entry name" value="Tscrpt_reg_AsnC-like"/>
</dbReference>
<dbReference type="InterPro" id="IPR011008">
    <property type="entry name" value="Dimeric_a/b-barrel"/>
</dbReference>
<dbReference type="Gene3D" id="3.30.70.920">
    <property type="match status" value="1"/>
</dbReference>
<proteinExistence type="predicted"/>
<keyword evidence="1" id="KW-0805">Transcription regulation</keyword>
<protein>
    <submittedName>
        <fullName evidence="5">AsnC family transcriptional regulator</fullName>
    </submittedName>
</protein>
<accession>A0ABN6VZ24</accession>
<dbReference type="InterPro" id="IPR000485">
    <property type="entry name" value="AsnC-type_HTH_dom"/>
</dbReference>
<evidence type="ECO:0000259" key="4">
    <source>
        <dbReference type="PROSITE" id="PS50956"/>
    </source>
</evidence>
<evidence type="ECO:0000313" key="5">
    <source>
        <dbReference type="EMBL" id="BDV44621.1"/>
    </source>
</evidence>
<dbReference type="PROSITE" id="PS50956">
    <property type="entry name" value="HTH_ASNC_2"/>
    <property type="match status" value="1"/>
</dbReference>
<sequence>MQGLDDNDLKILELLQRDGRATHAAVGKAVGLSAPSVYARIQRLEKSGVIRGYAAQLDPAGVGRGLAAFVRVTTRAITASEEQDEFERFVLAEPLILECHDVDGEDSYILKVRAATLESLRDLLARIRGIAAVSRTVTSIGMVTIKEEGVAPLPANGPGASRGKRS</sequence>
<dbReference type="RefSeq" id="WP_282000715.1">
    <property type="nucleotide sequence ID" value="NZ_AP027151.1"/>
</dbReference>
<keyword evidence="3" id="KW-0804">Transcription</keyword>
<feature type="domain" description="HTH asnC-type" evidence="4">
    <location>
        <begin position="4"/>
        <end position="65"/>
    </location>
</feature>
<evidence type="ECO:0000256" key="2">
    <source>
        <dbReference type="ARBA" id="ARBA00023125"/>
    </source>
</evidence>
<evidence type="ECO:0000256" key="3">
    <source>
        <dbReference type="ARBA" id="ARBA00023163"/>
    </source>
</evidence>
<dbReference type="SUPFAM" id="SSF54909">
    <property type="entry name" value="Dimeric alpha+beta barrel"/>
    <property type="match status" value="1"/>
</dbReference>
<dbReference type="PANTHER" id="PTHR30154:SF53">
    <property type="entry name" value="HTH-TYPE TRANSCRIPTIONAL REGULATOR LRPC"/>
    <property type="match status" value="1"/>
</dbReference>
<evidence type="ECO:0000313" key="6">
    <source>
        <dbReference type="Proteomes" id="UP001317705"/>
    </source>
</evidence>
<dbReference type="InterPro" id="IPR019887">
    <property type="entry name" value="Tscrpt_reg_AsnC/Lrp_C"/>
</dbReference>
<dbReference type="SUPFAM" id="SSF46785">
    <property type="entry name" value="Winged helix' DNA-binding domain"/>
    <property type="match status" value="1"/>
</dbReference>
<dbReference type="InterPro" id="IPR036388">
    <property type="entry name" value="WH-like_DNA-bd_sf"/>
</dbReference>
<dbReference type="Pfam" id="PF01037">
    <property type="entry name" value="AsnC_trans_reg"/>
    <property type="match status" value="1"/>
</dbReference>
<dbReference type="PRINTS" id="PR00033">
    <property type="entry name" value="HTHASNC"/>
</dbReference>
<dbReference type="InterPro" id="IPR036390">
    <property type="entry name" value="WH_DNA-bd_sf"/>
</dbReference>
<gene>
    <name evidence="5" type="ORF">GURASL_35440</name>
</gene>
<dbReference type="Proteomes" id="UP001317705">
    <property type="component" value="Chromosome"/>
</dbReference>
<reference evidence="5 6" key="1">
    <citation type="submission" date="2022-12" db="EMBL/GenBank/DDBJ databases">
        <title>Polyphasic characterization of Geotalea uranireducens NIT-SL11 newly isolated from a complex of sewage sludge and microbially reduced graphene oxide.</title>
        <authorList>
            <person name="Xie L."/>
            <person name="Yoshida N."/>
            <person name="Meng L."/>
        </authorList>
    </citation>
    <scope>NUCLEOTIDE SEQUENCE [LARGE SCALE GENOMIC DNA]</scope>
    <source>
        <strain evidence="5 6">NIT-SL11</strain>
    </source>
</reference>
<dbReference type="PROSITE" id="PS00519">
    <property type="entry name" value="HTH_ASNC_1"/>
    <property type="match status" value="1"/>
</dbReference>
<dbReference type="Pfam" id="PF13412">
    <property type="entry name" value="HTH_24"/>
    <property type="match status" value="1"/>
</dbReference>
<dbReference type="InterPro" id="IPR019885">
    <property type="entry name" value="Tscrpt_reg_HTH_AsnC-type_CS"/>
</dbReference>
<dbReference type="SMART" id="SM00344">
    <property type="entry name" value="HTH_ASNC"/>
    <property type="match status" value="1"/>
</dbReference>